<reference evidence="14 15" key="1">
    <citation type="submission" date="2014-04" db="EMBL/GenBank/DDBJ databases">
        <title>Evolutionary Origins and Diversification of the Mycorrhizal Mutualists.</title>
        <authorList>
            <consortium name="DOE Joint Genome Institute"/>
            <consortium name="Mycorrhizal Genomics Consortium"/>
            <person name="Kohler A."/>
            <person name="Kuo A."/>
            <person name="Nagy L.G."/>
            <person name="Floudas D."/>
            <person name="Copeland A."/>
            <person name="Barry K.W."/>
            <person name="Cichocki N."/>
            <person name="Veneault-Fourrey C."/>
            <person name="LaButti K."/>
            <person name="Lindquist E.A."/>
            <person name="Lipzen A."/>
            <person name="Lundell T."/>
            <person name="Morin E."/>
            <person name="Murat C."/>
            <person name="Riley R."/>
            <person name="Ohm R."/>
            <person name="Sun H."/>
            <person name="Tunlid A."/>
            <person name="Henrissat B."/>
            <person name="Grigoriev I.V."/>
            <person name="Hibbett D.S."/>
            <person name="Martin F."/>
        </authorList>
    </citation>
    <scope>NUCLEOTIDE SEQUENCE [LARGE SCALE GENOMIC DNA]</scope>
    <source>
        <strain evidence="14 15">MD-312</strain>
    </source>
</reference>
<dbReference type="HOGENOM" id="CLU_023311_0_0_1"/>
<dbReference type="GO" id="GO:0005869">
    <property type="term" value="C:dynactin complex"/>
    <property type="evidence" value="ECO:0007669"/>
    <property type="project" value="InterPro"/>
</dbReference>
<evidence type="ECO:0000313" key="15">
    <source>
        <dbReference type="Proteomes" id="UP000053820"/>
    </source>
</evidence>
<evidence type="ECO:0000256" key="8">
    <source>
        <dbReference type="ARBA" id="ARBA00022990"/>
    </source>
</evidence>
<comment type="subunit">
    <text evidence="13">Subunit of dynactin, a multiprotein complex part of a tripartite complex with dynein and a adapter, such as BICDL1, BICD2 or HOOK3. The dynactin complex is built around ACTR1A/ACTB filament and consists of an actin-related filament composed of a shoulder domain, a pointed end and a barbed end. Its length is defined by its flexible shoulder domain. The soulder is composed of 2 DCTN1 subunits, 4 DCTN2 and 2 DCTN3. The 4 DCNT2 (via N-terminus) bind the ACTR1A filament and act as molecular rulers to determine the length. The pointed end is important for binding dynein-dynactin cargo adapters. Consists of 4 subunits: ACTR10, DCNT4, DCTN5 and DCTN6. The barbed end is composed of a CAPZA1:CAPZB heterodimers, which binds ACTR1A/ACTB filament and dynactin and stabilizes dynactin. Interacts with ATP7B, but not ATP7A, in a copper-dependent manner. Interacts with ANK2; this interaction is required for localization at costameres. Interacts with N4BP2L1.</text>
</comment>
<keyword evidence="4" id="KW-0963">Cytoplasm</keyword>
<evidence type="ECO:0000256" key="9">
    <source>
        <dbReference type="ARBA" id="ARBA00023054"/>
    </source>
</evidence>
<dbReference type="GO" id="GO:0001725">
    <property type="term" value="C:stress fiber"/>
    <property type="evidence" value="ECO:0007669"/>
    <property type="project" value="UniProtKB-SubCell"/>
</dbReference>
<accession>A0A0C9VWK9</accession>
<keyword evidence="6" id="KW-0597">Phosphoprotein</keyword>
<evidence type="ECO:0000256" key="3">
    <source>
        <dbReference type="ARBA" id="ARBA00004657"/>
    </source>
</evidence>
<dbReference type="Proteomes" id="UP000053820">
    <property type="component" value="Unassembled WGS sequence"/>
</dbReference>
<keyword evidence="7" id="KW-0832">Ubl conjugation</keyword>
<organism evidence="14 15">
    <name type="scientific">Hydnomerulius pinastri MD-312</name>
    <dbReference type="NCBI Taxonomy" id="994086"/>
    <lineage>
        <taxon>Eukaryota</taxon>
        <taxon>Fungi</taxon>
        <taxon>Dikarya</taxon>
        <taxon>Basidiomycota</taxon>
        <taxon>Agaricomycotina</taxon>
        <taxon>Agaricomycetes</taxon>
        <taxon>Agaricomycetidae</taxon>
        <taxon>Boletales</taxon>
        <taxon>Boletales incertae sedis</taxon>
        <taxon>Leucogyrophana</taxon>
    </lineage>
</organism>
<dbReference type="AlphaFoldDB" id="A0A0C9VWK9"/>
<name>A0A0C9VWK9_9AGAM</name>
<evidence type="ECO:0000313" key="14">
    <source>
        <dbReference type="EMBL" id="KIJ62555.1"/>
    </source>
</evidence>
<protein>
    <recommendedName>
        <fullName evidence="12">Dynactin subunit 4</fullName>
    </recommendedName>
</protein>
<dbReference type="PANTHER" id="PTHR13034:SF2">
    <property type="entry name" value="DYNACTIN SUBUNIT 4"/>
    <property type="match status" value="1"/>
</dbReference>
<evidence type="ECO:0000256" key="2">
    <source>
        <dbReference type="ARBA" id="ARBA00004529"/>
    </source>
</evidence>
<dbReference type="EMBL" id="KN839854">
    <property type="protein sequence ID" value="KIJ62555.1"/>
    <property type="molecule type" value="Genomic_DNA"/>
</dbReference>
<keyword evidence="5" id="KW-1017">Isopeptide bond</keyword>
<keyword evidence="15" id="KW-1185">Reference proteome</keyword>
<dbReference type="PANTHER" id="PTHR13034">
    <property type="entry name" value="DYNACTIN P62 SUBUNIT"/>
    <property type="match status" value="1"/>
</dbReference>
<evidence type="ECO:0000256" key="10">
    <source>
        <dbReference type="ARBA" id="ARBA00023212"/>
    </source>
</evidence>
<evidence type="ECO:0000256" key="4">
    <source>
        <dbReference type="ARBA" id="ARBA00022490"/>
    </source>
</evidence>
<evidence type="ECO:0000256" key="11">
    <source>
        <dbReference type="ARBA" id="ARBA00034776"/>
    </source>
</evidence>
<dbReference type="Pfam" id="PF05502">
    <property type="entry name" value="Dynactin_p62"/>
    <property type="match status" value="2"/>
</dbReference>
<comment type="similarity">
    <text evidence="11">Belongs to the dynactin subunit 4 family.</text>
</comment>
<evidence type="ECO:0000256" key="1">
    <source>
        <dbReference type="ARBA" id="ARBA00004300"/>
    </source>
</evidence>
<dbReference type="InterPro" id="IPR008603">
    <property type="entry name" value="DCTN4"/>
</dbReference>
<evidence type="ECO:0000256" key="7">
    <source>
        <dbReference type="ARBA" id="ARBA00022843"/>
    </source>
</evidence>
<keyword evidence="10" id="KW-0206">Cytoskeleton</keyword>
<evidence type="ECO:0000256" key="5">
    <source>
        <dbReference type="ARBA" id="ARBA00022499"/>
    </source>
</evidence>
<comment type="subcellular location">
    <subcellularLocation>
        <location evidence="1">Cytoplasm</location>
        <location evidence="1">Cytoskeleton</location>
        <location evidence="1">Microtubule organizing center</location>
        <location evidence="1">Centrosome</location>
    </subcellularLocation>
    <subcellularLocation>
        <location evidence="2">Cytoplasm</location>
        <location evidence="2">Cytoskeleton</location>
        <location evidence="2">Stress fiber</location>
    </subcellularLocation>
    <subcellularLocation>
        <location evidence="3">Cytoplasm</location>
        <location evidence="3">Myofibril</location>
    </subcellularLocation>
</comment>
<evidence type="ECO:0000256" key="6">
    <source>
        <dbReference type="ARBA" id="ARBA00022553"/>
    </source>
</evidence>
<gene>
    <name evidence="14" type="ORF">HYDPIDRAFT_94252</name>
</gene>
<dbReference type="OrthoDB" id="283815at2759"/>
<evidence type="ECO:0000256" key="12">
    <source>
        <dbReference type="ARBA" id="ARBA00034864"/>
    </source>
</evidence>
<keyword evidence="9" id="KW-0175">Coiled coil</keyword>
<sequence length="544" mass="59499">MWPSIQYYCPCMSTGSVQTPPPPTLASSSASFHPLHNLYFCEECDAVRCNRCVSVEVSGYYCPNCLFEVPSASVRAEKNRCARNCFSCPICRSTLSVVASDPPDDGDGRPSTSLSNVGEAPYFLYCNHCRWDSAEVDITFEKPTGLAAQLQKFEDSAPESLEFERLKEHFEPFLRTSSLSSSSHLPVVSSHHLHTSSATAAASAALARDIPGVGKYNPLGRSRAGRDRTANKDEMPEYKSRVEAGVFSQLGAGGDEADIELLRHMETTEEVAKLDQRWGNSWTSPLRASDLRPLRIPLHSKVSKRCSACRHILIKPEQKAQSVRYKIKLVAANYLPAITVGFPQTQAARKVAGRAPVSGTDGKNGVMQAGTSNPFHLALTNPLYDPIQVRLSPQRVTDGRSYQVSLPTTPFSVAAFAEAWEYDDDEDMFGLEDDELGLGDVGRGSRDKDTRGRLKNVGVLEKRANVTIVGGEVNIKPGFRGNVKFNLLVSYTYRSDDPLPSEDGAGTPSRTAAKPPEVKTFSFYTVVDLGPGVVLKDDKADTEM</sequence>
<evidence type="ECO:0000256" key="13">
    <source>
        <dbReference type="ARBA" id="ARBA00093507"/>
    </source>
</evidence>
<keyword evidence="8" id="KW-0007">Acetylation</keyword>
<proteinExistence type="inferred from homology"/>